<evidence type="ECO:0000313" key="2">
    <source>
        <dbReference type="Proteomes" id="UP000003082"/>
    </source>
</evidence>
<dbReference type="EMBL" id="ACFU01000057">
    <property type="protein sequence ID" value="EEF12568.1"/>
    <property type="molecule type" value="Genomic_DNA"/>
</dbReference>
<gene>
    <name evidence="1" type="ORF">CAMRE0001_2964</name>
</gene>
<comment type="caution">
    <text evidence="1">The sequence shown here is derived from an EMBL/GenBank/DDBJ whole genome shotgun (WGS) entry which is preliminary data.</text>
</comment>
<reference evidence="1 2" key="1">
    <citation type="submission" date="2008-08" db="EMBL/GenBank/DDBJ databases">
        <authorList>
            <person name="Madupu R."/>
            <person name="Durkin A.S."/>
            <person name="Torralba M."/>
            <person name="Methe B."/>
            <person name="Sutton G.G."/>
            <person name="Strausberg R.L."/>
            <person name="Nelson K.E."/>
        </authorList>
    </citation>
    <scope>NUCLEOTIDE SEQUENCE [LARGE SCALE GENOMIC DNA]</scope>
    <source>
        <strain evidence="1 2">RM3267</strain>
    </source>
</reference>
<protein>
    <submittedName>
        <fullName evidence="1">Uncharacterized protein</fullName>
    </submittedName>
</protein>
<name>B9D617_CAMRE</name>
<accession>B9D617</accession>
<organism evidence="1 2">
    <name type="scientific">Campylobacter rectus RM3267</name>
    <dbReference type="NCBI Taxonomy" id="553218"/>
    <lineage>
        <taxon>Bacteria</taxon>
        <taxon>Pseudomonadati</taxon>
        <taxon>Campylobacterota</taxon>
        <taxon>Epsilonproteobacteria</taxon>
        <taxon>Campylobacterales</taxon>
        <taxon>Campylobacteraceae</taxon>
        <taxon>Campylobacter</taxon>
    </lineage>
</organism>
<sequence length="80" mass="9032">MFGISKIDLKPYVIGGSGSVIVKRNGRGYYPYRNLPLRLVLDAAPSDIYAYENQLRPRCFFCGFCVQIYAFMPSNLTAIT</sequence>
<evidence type="ECO:0000313" key="1">
    <source>
        <dbReference type="EMBL" id="EEF12568.1"/>
    </source>
</evidence>
<proteinExistence type="predicted"/>
<dbReference type="AlphaFoldDB" id="B9D617"/>
<dbReference type="Proteomes" id="UP000003082">
    <property type="component" value="Unassembled WGS sequence"/>
</dbReference>
<keyword evidence="2" id="KW-1185">Reference proteome</keyword>